<name>A0A9J7EVM7_SPOLT</name>
<dbReference type="PANTHER" id="PTHR44145">
    <property type="entry name" value="DNAJ HOMOLOG SUBFAMILY A MEMBER 3, MITOCHONDRIAL"/>
    <property type="match status" value="1"/>
</dbReference>
<organism evidence="3 4">
    <name type="scientific">Spodoptera litura</name>
    <name type="common">Asian cotton leafworm</name>
    <dbReference type="NCBI Taxonomy" id="69820"/>
    <lineage>
        <taxon>Eukaryota</taxon>
        <taxon>Metazoa</taxon>
        <taxon>Ecdysozoa</taxon>
        <taxon>Arthropoda</taxon>
        <taxon>Hexapoda</taxon>
        <taxon>Insecta</taxon>
        <taxon>Pterygota</taxon>
        <taxon>Neoptera</taxon>
        <taxon>Endopterygota</taxon>
        <taxon>Lepidoptera</taxon>
        <taxon>Glossata</taxon>
        <taxon>Ditrysia</taxon>
        <taxon>Noctuoidea</taxon>
        <taxon>Noctuidae</taxon>
        <taxon>Amphipyrinae</taxon>
        <taxon>Spodoptera</taxon>
    </lineage>
</organism>
<dbReference type="AlphaFoldDB" id="A0A9J7EVM7"/>
<accession>A0A9J7EVM7</accession>
<dbReference type="RefSeq" id="XP_022836353.1">
    <property type="nucleotide sequence ID" value="XM_022980585.1"/>
</dbReference>
<dbReference type="SUPFAM" id="SSF49493">
    <property type="entry name" value="HSP40/DnaJ peptide-binding domain"/>
    <property type="match status" value="1"/>
</dbReference>
<dbReference type="GO" id="GO:0007005">
    <property type="term" value="P:mitochondrion organization"/>
    <property type="evidence" value="ECO:0007669"/>
    <property type="project" value="TreeGrafter"/>
</dbReference>
<evidence type="ECO:0000313" key="3">
    <source>
        <dbReference type="Proteomes" id="UP000301870"/>
    </source>
</evidence>
<proteinExistence type="predicted"/>
<gene>
    <name evidence="4" type="primary">LOC111363727</name>
</gene>
<dbReference type="InterPro" id="IPR051938">
    <property type="entry name" value="Apopto_cytoskel_mod"/>
</dbReference>
<dbReference type="InterPro" id="IPR008971">
    <property type="entry name" value="HSP40/DnaJ_pept-bd"/>
</dbReference>
<evidence type="ECO:0000256" key="1">
    <source>
        <dbReference type="ARBA" id="ARBA00023186"/>
    </source>
</evidence>
<keyword evidence="1" id="KW-0143">Chaperone</keyword>
<dbReference type="PANTHER" id="PTHR44145:SF3">
    <property type="entry name" value="DNAJ HOMOLOG SUBFAMILY A MEMBER 3, MITOCHONDRIAL"/>
    <property type="match status" value="1"/>
</dbReference>
<evidence type="ECO:0000313" key="4">
    <source>
        <dbReference type="RefSeq" id="XP_022836353.1"/>
    </source>
</evidence>
<dbReference type="GeneID" id="111363727"/>
<evidence type="ECO:0000256" key="2">
    <source>
        <dbReference type="SAM" id="MobiDB-lite"/>
    </source>
</evidence>
<keyword evidence="3" id="KW-1185">Reference proteome</keyword>
<protein>
    <submittedName>
        <fullName evidence="4">Protein tumorous imaginal discs, mitochondrial-like isoform X3</fullName>
    </submittedName>
</protein>
<dbReference type="GO" id="GO:0043066">
    <property type="term" value="P:negative regulation of apoptotic process"/>
    <property type="evidence" value="ECO:0007669"/>
    <property type="project" value="TreeGrafter"/>
</dbReference>
<dbReference type="Gene3D" id="2.60.260.20">
    <property type="entry name" value="Urease metallochaperone UreE, N-terminal domain"/>
    <property type="match status" value="1"/>
</dbReference>
<dbReference type="GO" id="GO:0051082">
    <property type="term" value="F:unfolded protein binding"/>
    <property type="evidence" value="ECO:0007669"/>
    <property type="project" value="InterPro"/>
</dbReference>
<feature type="region of interest" description="Disordered" evidence="2">
    <location>
        <begin position="94"/>
        <end position="114"/>
    </location>
</feature>
<dbReference type="GO" id="GO:0005739">
    <property type="term" value="C:mitochondrion"/>
    <property type="evidence" value="ECO:0007669"/>
    <property type="project" value="TreeGrafter"/>
</dbReference>
<dbReference type="Proteomes" id="UP000301870">
    <property type="component" value="Unplaced"/>
</dbReference>
<dbReference type="GO" id="GO:0006457">
    <property type="term" value="P:protein folding"/>
    <property type="evidence" value="ECO:0007669"/>
    <property type="project" value="InterPro"/>
</dbReference>
<sequence length="114" mass="12695">MPCTSSHTTIRLSRKGMKRVSQHGYGDHYVHIKIQVPKSLSSKQKALMYAYAELEEDTPGQIHGVSLDRDGKKVSISEPLDMVDAVKEALKEKKSIEGAPTEEEVVEESKRSKA</sequence>
<reference evidence="4" key="1">
    <citation type="submission" date="2025-08" db="UniProtKB">
        <authorList>
            <consortium name="RefSeq"/>
        </authorList>
    </citation>
    <scope>IDENTIFICATION</scope>
    <source>
        <strain evidence="4">Ishihara</strain>
        <tissue evidence="4">Whole body</tissue>
    </source>
</reference>